<accession>A0ABT6BN47</accession>
<protein>
    <submittedName>
        <fullName evidence="1">Uncharacterized protein</fullName>
    </submittedName>
</protein>
<name>A0ABT6BN47_9BACT</name>
<gene>
    <name evidence="1" type="ORF">PQG43_12075</name>
</gene>
<dbReference type="Proteomes" id="UP001321344">
    <property type="component" value="Unassembled WGS sequence"/>
</dbReference>
<comment type="caution">
    <text evidence="1">The sequence shown here is derived from an EMBL/GenBank/DDBJ whole genome shotgun (WGS) entry which is preliminary data.</text>
</comment>
<dbReference type="RefSeq" id="WP_276344820.1">
    <property type="nucleotide sequence ID" value="NZ_JARJOW010000009.1"/>
</dbReference>
<organism evidence="1 2">
    <name type="scientific">Aquirufa aurantiipilula</name>
    <dbReference type="NCBI Taxonomy" id="2696561"/>
    <lineage>
        <taxon>Bacteria</taxon>
        <taxon>Pseudomonadati</taxon>
        <taxon>Bacteroidota</taxon>
        <taxon>Cytophagia</taxon>
        <taxon>Cytophagales</taxon>
        <taxon>Flectobacillaceae</taxon>
        <taxon>Aquirufa</taxon>
    </lineage>
</organism>
<sequence length="84" mass="9922">MIEDNEDESDIPPMHNFRALNQIKIKEPTAKEIRANQKLEEAKKKVAKYDMLFDGMYQLMLKSALKNENLDVEYENLKGWQAFM</sequence>
<evidence type="ECO:0000313" key="1">
    <source>
        <dbReference type="EMBL" id="MDF5691601.1"/>
    </source>
</evidence>
<keyword evidence="2" id="KW-1185">Reference proteome</keyword>
<reference evidence="1 2" key="1">
    <citation type="submission" date="2023-03" db="EMBL/GenBank/DDBJ databases">
        <title>Genome sequencing of Aquirufa.</title>
        <authorList>
            <person name="Pitt A."/>
            <person name="Hahn M.W."/>
        </authorList>
    </citation>
    <scope>NUCLEOTIDE SEQUENCE [LARGE SCALE GENOMIC DNA]</scope>
    <source>
        <strain evidence="1 2">WAEICH-18A</strain>
    </source>
</reference>
<proteinExistence type="predicted"/>
<evidence type="ECO:0000313" key="2">
    <source>
        <dbReference type="Proteomes" id="UP001321344"/>
    </source>
</evidence>
<dbReference type="EMBL" id="JARJOW010000009">
    <property type="protein sequence ID" value="MDF5691601.1"/>
    <property type="molecule type" value="Genomic_DNA"/>
</dbReference>